<evidence type="ECO:0000313" key="5">
    <source>
        <dbReference type="EMBL" id="EEP60163.1"/>
    </source>
</evidence>
<accession>C4FL85</accession>
<evidence type="ECO:0000256" key="2">
    <source>
        <dbReference type="ARBA" id="ARBA00022777"/>
    </source>
</evidence>
<reference evidence="5 6" key="1">
    <citation type="submission" date="2009-04" db="EMBL/GenBank/DDBJ databases">
        <authorList>
            <person name="Reysenbach A.-L."/>
            <person name="Heidelberg J.F."/>
            <person name="Nelson W.C."/>
        </authorList>
    </citation>
    <scope>NUCLEOTIDE SEQUENCE [LARGE SCALE GENOMIC DNA]</scope>
    <source>
        <strain evidence="5 6">SS-5</strain>
    </source>
</reference>
<keyword evidence="6" id="KW-1185">Reference proteome</keyword>
<dbReference type="EMBL" id="ABZS01000140">
    <property type="protein sequence ID" value="EEP60163.1"/>
    <property type="molecule type" value="Genomic_DNA"/>
</dbReference>
<dbReference type="Gene3D" id="3.30.230.10">
    <property type="match status" value="1"/>
</dbReference>
<sequence length="179" mass="19950">MEVPNAATVLNYLNKKHGNILPEEKLFEIAVKLGADVPFFLKGGFAIGEGIGEKLTFLPKTLNEEIFIIYPNIKSDTKTVYSKVDKSILTNKGDLNIILSLINEYDIKKLEAYIENKLGDIALDLYPEIKEVYDFLNYLGFSAKVSGSGSCVYVIGKPTEEVEKAAAIKGWRLIKTKLK</sequence>
<dbReference type="GO" id="GO:0050515">
    <property type="term" value="F:4-(cytidine 5'-diphospho)-2-C-methyl-D-erythritol kinase activity"/>
    <property type="evidence" value="ECO:0007669"/>
    <property type="project" value="UniProtKB-EC"/>
</dbReference>
<dbReference type="InterPro" id="IPR036554">
    <property type="entry name" value="GHMP_kinase_C_sf"/>
</dbReference>
<dbReference type="Proteomes" id="UP000005540">
    <property type="component" value="Unassembled WGS sequence"/>
</dbReference>
<dbReference type="InterPro" id="IPR014721">
    <property type="entry name" value="Ribsml_uS5_D2-typ_fold_subgr"/>
</dbReference>
<evidence type="ECO:0000313" key="6">
    <source>
        <dbReference type="Proteomes" id="UP000005540"/>
    </source>
</evidence>
<protein>
    <submittedName>
        <fullName evidence="5">4-diphosphocytidyl-2-C-methyl-D-erythritol kinase</fullName>
        <ecNumber evidence="5">2.7.1.148</ecNumber>
    </submittedName>
</protein>
<keyword evidence="5" id="KW-0808">Transferase</keyword>
<keyword evidence="3" id="KW-0067">ATP-binding</keyword>
<gene>
    <name evidence="5" type="ORF">SULYE_1339</name>
</gene>
<keyword evidence="1" id="KW-0547">Nucleotide-binding</keyword>
<dbReference type="AlphaFoldDB" id="C4FL85"/>
<dbReference type="EC" id="2.7.1.148" evidence="5"/>
<dbReference type="SUPFAM" id="SSF54211">
    <property type="entry name" value="Ribosomal protein S5 domain 2-like"/>
    <property type="match status" value="1"/>
</dbReference>
<feature type="domain" description="GHMP kinase C-terminal" evidence="4">
    <location>
        <begin position="106"/>
        <end position="166"/>
    </location>
</feature>
<dbReference type="Pfam" id="PF08544">
    <property type="entry name" value="GHMP_kinases_C"/>
    <property type="match status" value="1"/>
</dbReference>
<dbReference type="SUPFAM" id="SSF55060">
    <property type="entry name" value="GHMP Kinase, C-terminal domain"/>
    <property type="match status" value="1"/>
</dbReference>
<evidence type="ECO:0000256" key="1">
    <source>
        <dbReference type="ARBA" id="ARBA00022741"/>
    </source>
</evidence>
<organism evidence="5 6">
    <name type="scientific">Sulfurihydrogenibium yellowstonense SS-5</name>
    <dbReference type="NCBI Taxonomy" id="432331"/>
    <lineage>
        <taxon>Bacteria</taxon>
        <taxon>Pseudomonadati</taxon>
        <taxon>Aquificota</taxon>
        <taxon>Aquificia</taxon>
        <taxon>Aquificales</taxon>
        <taxon>Hydrogenothermaceae</taxon>
        <taxon>Sulfurihydrogenibium</taxon>
    </lineage>
</organism>
<dbReference type="Gene3D" id="3.30.70.890">
    <property type="entry name" value="GHMP kinase, C-terminal domain"/>
    <property type="match status" value="1"/>
</dbReference>
<dbReference type="PANTHER" id="PTHR43527:SF2">
    <property type="entry name" value="4-DIPHOSPHOCYTIDYL-2-C-METHYL-D-ERYTHRITOL KINASE, CHLOROPLASTIC"/>
    <property type="match status" value="1"/>
</dbReference>
<dbReference type="RefSeq" id="WP_007547621.1">
    <property type="nucleotide sequence ID" value="NZ_ABZS01000140.1"/>
</dbReference>
<evidence type="ECO:0000256" key="3">
    <source>
        <dbReference type="ARBA" id="ARBA00022840"/>
    </source>
</evidence>
<name>C4FL85_9AQUI</name>
<dbReference type="GO" id="GO:0005524">
    <property type="term" value="F:ATP binding"/>
    <property type="evidence" value="ECO:0007669"/>
    <property type="project" value="UniProtKB-KW"/>
</dbReference>
<proteinExistence type="predicted"/>
<keyword evidence="2 5" id="KW-0418">Kinase</keyword>
<dbReference type="PANTHER" id="PTHR43527">
    <property type="entry name" value="4-DIPHOSPHOCYTIDYL-2-C-METHYL-D-ERYTHRITOL KINASE, CHLOROPLASTIC"/>
    <property type="match status" value="1"/>
</dbReference>
<comment type="caution">
    <text evidence="5">The sequence shown here is derived from an EMBL/GenBank/DDBJ whole genome shotgun (WGS) entry which is preliminary data.</text>
</comment>
<evidence type="ECO:0000259" key="4">
    <source>
        <dbReference type="Pfam" id="PF08544"/>
    </source>
</evidence>
<dbReference type="InterPro" id="IPR013750">
    <property type="entry name" value="GHMP_kinase_C_dom"/>
</dbReference>
<dbReference type="InterPro" id="IPR020568">
    <property type="entry name" value="Ribosomal_Su5_D2-typ_SF"/>
</dbReference>